<evidence type="ECO:0000256" key="3">
    <source>
        <dbReference type="ARBA" id="ARBA00022448"/>
    </source>
</evidence>
<feature type="region of interest" description="Disordered" evidence="8">
    <location>
        <begin position="217"/>
        <end position="272"/>
    </location>
</feature>
<keyword evidence="6" id="KW-0653">Protein transport</keyword>
<dbReference type="GO" id="GO:0000407">
    <property type="term" value="C:phagophore assembly site"/>
    <property type="evidence" value="ECO:0007669"/>
    <property type="project" value="TreeGrafter"/>
</dbReference>
<keyword evidence="3" id="KW-0813">Transport</keyword>
<dbReference type="PANTHER" id="PTHR12866">
    <property type="entry name" value="UBIQUITIN-LIKE-CONJUGATING ENZYME ATG3"/>
    <property type="match status" value="1"/>
</dbReference>
<reference evidence="9 10" key="1">
    <citation type="journal article" date="2017" name="Int. J. Parasitol.">
        <title>The genome of the protozoan parasite Cystoisospora suis and a reverse vaccinology approach to identify vaccine candidates.</title>
        <authorList>
            <person name="Palmieri N."/>
            <person name="Shrestha A."/>
            <person name="Ruttkowski B."/>
            <person name="Beck T."/>
            <person name="Vogl C."/>
            <person name="Tomley F."/>
            <person name="Blake D.P."/>
            <person name="Joachim A."/>
        </authorList>
    </citation>
    <scope>NUCLEOTIDE SEQUENCE [LARGE SCALE GENOMIC DNA]</scope>
    <source>
        <strain evidence="9 10">Wien I</strain>
    </source>
</reference>
<feature type="compositionally biased region" description="Low complexity" evidence="8">
    <location>
        <begin position="49"/>
        <end position="59"/>
    </location>
</feature>
<dbReference type="GO" id="GO:0019776">
    <property type="term" value="F:Atg8-family ligase activity"/>
    <property type="evidence" value="ECO:0007669"/>
    <property type="project" value="TreeGrafter"/>
</dbReference>
<evidence type="ECO:0000256" key="8">
    <source>
        <dbReference type="SAM" id="MobiDB-lite"/>
    </source>
</evidence>
<comment type="subcellular location">
    <subcellularLocation>
        <location evidence="1">Cytoplasm</location>
    </subcellularLocation>
</comment>
<proteinExistence type="inferred from homology"/>
<organism evidence="9 10">
    <name type="scientific">Cystoisospora suis</name>
    <dbReference type="NCBI Taxonomy" id="483139"/>
    <lineage>
        <taxon>Eukaryota</taxon>
        <taxon>Sar</taxon>
        <taxon>Alveolata</taxon>
        <taxon>Apicomplexa</taxon>
        <taxon>Conoidasida</taxon>
        <taxon>Coccidia</taxon>
        <taxon>Eucoccidiorida</taxon>
        <taxon>Eimeriorina</taxon>
        <taxon>Sarcocystidae</taxon>
        <taxon>Cystoisospora</taxon>
    </lineage>
</organism>
<evidence type="ECO:0000256" key="7">
    <source>
        <dbReference type="ARBA" id="ARBA00023006"/>
    </source>
</evidence>
<feature type="region of interest" description="Disordered" evidence="8">
    <location>
        <begin position="1"/>
        <end position="59"/>
    </location>
</feature>
<protein>
    <submittedName>
        <fullName evidence="9">Autophagocytosis associated</fullName>
    </submittedName>
</protein>
<evidence type="ECO:0000256" key="5">
    <source>
        <dbReference type="ARBA" id="ARBA00022786"/>
    </source>
</evidence>
<dbReference type="EMBL" id="MIGC01003639">
    <property type="protein sequence ID" value="PHJ19118.1"/>
    <property type="molecule type" value="Genomic_DNA"/>
</dbReference>
<dbReference type="GO" id="GO:0000045">
    <property type="term" value="P:autophagosome assembly"/>
    <property type="evidence" value="ECO:0007669"/>
    <property type="project" value="TreeGrafter"/>
</dbReference>
<dbReference type="GO" id="GO:0015031">
    <property type="term" value="P:protein transport"/>
    <property type="evidence" value="ECO:0007669"/>
    <property type="project" value="UniProtKB-KW"/>
</dbReference>
<keyword evidence="5" id="KW-0833">Ubl conjugation pathway</keyword>
<dbReference type="Pfam" id="PF03987">
    <property type="entry name" value="Autophagy_act_C"/>
    <property type="match status" value="1"/>
</dbReference>
<keyword evidence="7" id="KW-0072">Autophagy</keyword>
<gene>
    <name evidence="9" type="ORF">CSUI_007054</name>
</gene>
<dbReference type="PANTHER" id="PTHR12866:SF2">
    <property type="entry name" value="UBIQUITIN-LIKE-CONJUGATING ENZYME ATG3"/>
    <property type="match status" value="1"/>
</dbReference>
<comment type="caution">
    <text evidence="9">The sequence shown here is derived from an EMBL/GenBank/DDBJ whole genome shotgun (WGS) entry which is preliminary data.</text>
</comment>
<feature type="compositionally biased region" description="Low complexity" evidence="8">
    <location>
        <begin position="9"/>
        <end position="23"/>
    </location>
</feature>
<evidence type="ECO:0000256" key="6">
    <source>
        <dbReference type="ARBA" id="ARBA00022927"/>
    </source>
</evidence>
<evidence type="ECO:0000313" key="9">
    <source>
        <dbReference type="EMBL" id="PHJ19118.1"/>
    </source>
</evidence>
<dbReference type="OrthoDB" id="1584384at2759"/>
<dbReference type="AlphaFoldDB" id="A0A2C6KRD6"/>
<dbReference type="GeneID" id="94430415"/>
<evidence type="ECO:0000313" key="10">
    <source>
        <dbReference type="Proteomes" id="UP000221165"/>
    </source>
</evidence>
<feature type="compositionally biased region" description="Polar residues" evidence="8">
    <location>
        <begin position="243"/>
        <end position="262"/>
    </location>
</feature>
<dbReference type="InterPro" id="IPR007135">
    <property type="entry name" value="Atg3/Atg10"/>
</dbReference>
<sequence length="500" mass="55011">MASKQPGDNSSMSNSTCSSVSSGAAGGGGGVCTPQDSTGGDSKTNTKQSTASSATRSFRRGVSSGLSSLSSLSGSNVTHRLADMGRSFVASFTSAPVDSSFIEKGTLTPQEFVDAGDLLNHKFPTWQWQGTSSSDRRPPPCSWLPSDKQYLITRNVPCYRRVRDIDQALNSRAGVDVEGDWMLPLLDEEEEEGRSPPPGSSHDETPELLAEGLRQVHISRRGEDAERDDKRPTSPHHEKARQKSSPSSSARKLQYPASSSKGNPRDDVPDLMSFTDIDDLVQDEEEEEDLAAAEPSYFIRNEPDSGKFKPVVSPGMRMPRHQEKKLPRVDCSEGVAITMHVLVRLLESLTRHGRINLEELQQIVAARTYDLSITYDKYFQTPRIWLFGYSENGVPLTPEEIFEDILTDYVAKTVTVDPHPCTGIPTASIHPCRHASVMKKVVGSWLERGIKPRHDLALLVLLKFISSVIPTIEYDFTMDIDMFMHSSSSSSNSSGSSEKK</sequence>
<keyword evidence="4" id="KW-0963">Cytoplasm</keyword>
<accession>A0A2C6KRD6</accession>
<dbReference type="GO" id="GO:0044804">
    <property type="term" value="P:nucleophagy"/>
    <property type="evidence" value="ECO:0007669"/>
    <property type="project" value="TreeGrafter"/>
</dbReference>
<keyword evidence="10" id="KW-1185">Reference proteome</keyword>
<dbReference type="GO" id="GO:0000422">
    <property type="term" value="P:autophagy of mitochondrion"/>
    <property type="evidence" value="ECO:0007669"/>
    <property type="project" value="TreeGrafter"/>
</dbReference>
<dbReference type="GO" id="GO:0005829">
    <property type="term" value="C:cytosol"/>
    <property type="evidence" value="ECO:0007669"/>
    <property type="project" value="TreeGrafter"/>
</dbReference>
<name>A0A2C6KRD6_9APIC</name>
<feature type="compositionally biased region" description="Polar residues" evidence="8">
    <location>
        <begin position="34"/>
        <end position="48"/>
    </location>
</feature>
<evidence type="ECO:0000256" key="4">
    <source>
        <dbReference type="ARBA" id="ARBA00022490"/>
    </source>
</evidence>
<comment type="similarity">
    <text evidence="2">Belongs to the ATG3 family.</text>
</comment>
<dbReference type="GO" id="GO:0061723">
    <property type="term" value="P:glycophagy"/>
    <property type="evidence" value="ECO:0007669"/>
    <property type="project" value="TreeGrafter"/>
</dbReference>
<evidence type="ECO:0000256" key="2">
    <source>
        <dbReference type="ARBA" id="ARBA00007683"/>
    </source>
</evidence>
<dbReference type="Proteomes" id="UP000221165">
    <property type="component" value="Unassembled WGS sequence"/>
</dbReference>
<dbReference type="RefSeq" id="XP_067920820.1">
    <property type="nucleotide sequence ID" value="XM_068067204.1"/>
</dbReference>
<evidence type="ECO:0000256" key="1">
    <source>
        <dbReference type="ARBA" id="ARBA00004496"/>
    </source>
</evidence>
<feature type="compositionally biased region" description="Basic and acidic residues" evidence="8">
    <location>
        <begin position="220"/>
        <end position="237"/>
    </location>
</feature>
<dbReference type="VEuPathDB" id="ToxoDB:CSUI_007054"/>
<feature type="region of interest" description="Disordered" evidence="8">
    <location>
        <begin position="304"/>
        <end position="325"/>
    </location>
</feature>